<dbReference type="KEGG" id="lut:Lupro_02545"/>
<keyword evidence="2" id="KW-1133">Transmembrane helix</keyword>
<accession>A0A0X8G519</accession>
<gene>
    <name evidence="3" type="ORF">Lupro_02545</name>
</gene>
<evidence type="ECO:0000256" key="2">
    <source>
        <dbReference type="SAM" id="Phobius"/>
    </source>
</evidence>
<organism evidence="3 4">
    <name type="scientific">Lutibacter profundi</name>
    <dbReference type="NCBI Taxonomy" id="1622118"/>
    <lineage>
        <taxon>Bacteria</taxon>
        <taxon>Pseudomonadati</taxon>
        <taxon>Bacteroidota</taxon>
        <taxon>Flavobacteriia</taxon>
        <taxon>Flavobacteriales</taxon>
        <taxon>Flavobacteriaceae</taxon>
        <taxon>Lutibacter</taxon>
    </lineage>
</organism>
<evidence type="ECO:0000256" key="1">
    <source>
        <dbReference type="SAM" id="Coils"/>
    </source>
</evidence>
<keyword evidence="2" id="KW-0472">Membrane</keyword>
<sequence>MKKITTIILLLFSIVSFGQTTKKDIKEVNDKLELLKNEIKEIDNINTYQQRKLIELEEVKTIKSQYKNRIESINTTLQEAKERENSFLTYIQWFFTILGTVILFFTGSSYYEMKESRKKIKEEKEQQFSEQINLNNKLFSDKISELITKNDTHIKSIVDEKTWEFRLMAKSNIIVINPNSIDDAKNLQPILKWFQKKEGSIKHIPETDFNMSSEIENKVKENVDNTKFNIVLLENSDGKWNIDHRNTLSTDHIYNATHIAANLPDKTMLLYFGPREAGDFPNRSENYYNYFNSRYTTLIEKKDLSEKEKQELNTIISQNKENVNKIIDHISFANTPSKLYPNLIDALKYMDIINPNINA</sequence>
<feature type="coiled-coil region" evidence="1">
    <location>
        <begin position="18"/>
        <end position="83"/>
    </location>
</feature>
<evidence type="ECO:0000313" key="3">
    <source>
        <dbReference type="EMBL" id="AMC10198.1"/>
    </source>
</evidence>
<dbReference type="RefSeq" id="WP_068206011.1">
    <property type="nucleotide sequence ID" value="NZ_CP013355.1"/>
</dbReference>
<protein>
    <submittedName>
        <fullName evidence="3">Uncharacterized protein</fullName>
    </submittedName>
</protein>
<dbReference type="STRING" id="1622118.Lupro_02545"/>
<keyword evidence="4" id="KW-1185">Reference proteome</keyword>
<dbReference type="AlphaFoldDB" id="A0A0X8G519"/>
<name>A0A0X8G519_9FLAO</name>
<reference evidence="3 4" key="2">
    <citation type="journal article" date="2016" name="Int. J. Syst. Evol. Microbiol.">
        <title>Lutibacter profundi sp. nov., isolated from a deep-sea hydrothermal system on the Arctic Mid-Ocean Ridge and emended description of the genus Lutibacter.</title>
        <authorList>
            <person name="Le Moine Bauer S."/>
            <person name="Roalkvam I."/>
            <person name="Steen I.H."/>
            <person name="Dahle H."/>
        </authorList>
    </citation>
    <scope>NUCLEOTIDE SEQUENCE [LARGE SCALE GENOMIC DNA]</scope>
    <source>
        <strain evidence="3 4">LP1</strain>
    </source>
</reference>
<proteinExistence type="predicted"/>
<evidence type="ECO:0000313" key="4">
    <source>
        <dbReference type="Proteomes" id="UP000059672"/>
    </source>
</evidence>
<dbReference type="Proteomes" id="UP000059672">
    <property type="component" value="Chromosome"/>
</dbReference>
<dbReference type="EMBL" id="CP013355">
    <property type="protein sequence ID" value="AMC10198.1"/>
    <property type="molecule type" value="Genomic_DNA"/>
</dbReference>
<reference evidence="4" key="1">
    <citation type="submission" date="2015-12" db="EMBL/GenBank/DDBJ databases">
        <title>Complete genome sequence of Lutibacter profundus strain LP1.</title>
        <authorList>
            <person name="Wissuwa J."/>
            <person name="Le Moine Bauer S."/>
            <person name="Stokke R."/>
            <person name="Dahle H."/>
            <person name="Steen I.H."/>
        </authorList>
    </citation>
    <scope>NUCLEOTIDE SEQUENCE [LARGE SCALE GENOMIC DNA]</scope>
    <source>
        <strain evidence="4">LP1</strain>
    </source>
</reference>
<keyword evidence="2" id="KW-0812">Transmembrane</keyword>
<keyword evidence="1" id="KW-0175">Coiled coil</keyword>
<feature type="transmembrane region" description="Helical" evidence="2">
    <location>
        <begin position="90"/>
        <end position="111"/>
    </location>
</feature>